<evidence type="ECO:0000256" key="1">
    <source>
        <dbReference type="ARBA" id="ARBA00004651"/>
    </source>
</evidence>
<gene>
    <name evidence="10" type="ORF">AN217_00155</name>
</gene>
<evidence type="ECO:0000256" key="4">
    <source>
        <dbReference type="ARBA" id="ARBA00022692"/>
    </source>
</evidence>
<keyword evidence="3" id="KW-1003">Cell membrane</keyword>
<feature type="transmembrane region" description="Helical" evidence="8">
    <location>
        <begin position="211"/>
        <end position="234"/>
    </location>
</feature>
<feature type="domain" description="SSD" evidence="9">
    <location>
        <begin position="221"/>
        <end position="343"/>
    </location>
</feature>
<feature type="transmembrane region" description="Helical" evidence="8">
    <location>
        <begin position="559"/>
        <end position="583"/>
    </location>
</feature>
<keyword evidence="4 8" id="KW-0812">Transmembrane</keyword>
<dbReference type="Proteomes" id="UP000175829">
    <property type="component" value="Unassembled WGS sequence"/>
</dbReference>
<dbReference type="SUPFAM" id="SSF82866">
    <property type="entry name" value="Multidrug efflux transporter AcrB transmembrane domain"/>
    <property type="match status" value="2"/>
</dbReference>
<dbReference type="Gene3D" id="1.20.1640.10">
    <property type="entry name" value="Multidrug efflux transporter AcrB transmembrane domain"/>
    <property type="match status" value="2"/>
</dbReference>
<organism evidence="10 11">
    <name type="scientific">Streptomyces qinglanensis</name>
    <dbReference type="NCBI Taxonomy" id="943816"/>
    <lineage>
        <taxon>Bacteria</taxon>
        <taxon>Bacillati</taxon>
        <taxon>Actinomycetota</taxon>
        <taxon>Actinomycetes</taxon>
        <taxon>Kitasatosporales</taxon>
        <taxon>Streptomycetaceae</taxon>
        <taxon>Streptomyces</taxon>
    </lineage>
</organism>
<feature type="transmembrane region" description="Helical" evidence="8">
    <location>
        <begin position="390"/>
        <end position="411"/>
    </location>
</feature>
<dbReference type="PROSITE" id="PS50156">
    <property type="entry name" value="SSD"/>
    <property type="match status" value="1"/>
</dbReference>
<feature type="transmembrane region" description="Helical" evidence="8">
    <location>
        <begin position="628"/>
        <end position="655"/>
    </location>
</feature>
<evidence type="ECO:0000256" key="7">
    <source>
        <dbReference type="SAM" id="MobiDB-lite"/>
    </source>
</evidence>
<dbReference type="RefSeq" id="WP_069990387.1">
    <property type="nucleotide sequence ID" value="NZ_LJGV01000021.1"/>
</dbReference>
<dbReference type="InterPro" id="IPR004869">
    <property type="entry name" value="MMPL_dom"/>
</dbReference>
<dbReference type="InterPro" id="IPR000731">
    <property type="entry name" value="SSD"/>
</dbReference>
<feature type="transmembrane region" description="Helical" evidence="8">
    <location>
        <begin position="595"/>
        <end position="616"/>
    </location>
</feature>
<protein>
    <recommendedName>
        <fullName evidence="9">SSD domain-containing protein</fullName>
    </recommendedName>
</protein>
<dbReference type="InterPro" id="IPR050545">
    <property type="entry name" value="Mycobact_MmpL"/>
</dbReference>
<proteinExistence type="inferred from homology"/>
<dbReference type="Pfam" id="PF03176">
    <property type="entry name" value="MMPL"/>
    <property type="match status" value="2"/>
</dbReference>
<evidence type="ECO:0000313" key="11">
    <source>
        <dbReference type="Proteomes" id="UP000175829"/>
    </source>
</evidence>
<feature type="transmembrane region" description="Helical" evidence="8">
    <location>
        <begin position="535"/>
        <end position="552"/>
    </location>
</feature>
<feature type="transmembrane region" description="Helical" evidence="8">
    <location>
        <begin position="318"/>
        <end position="343"/>
    </location>
</feature>
<reference evidence="10 11" key="1">
    <citation type="journal article" date="2016" name="Front. Microbiol.">
        <title>Comparative Genomics Analysis of Streptomyces Species Reveals Their Adaptation to the Marine Environment and Their Diversity at the Genomic Level.</title>
        <authorList>
            <person name="Tian X."/>
            <person name="Zhang Z."/>
            <person name="Yang T."/>
            <person name="Chen M."/>
            <person name="Li J."/>
            <person name="Chen F."/>
            <person name="Yang J."/>
            <person name="Li W."/>
            <person name="Zhang B."/>
            <person name="Zhang Z."/>
            <person name="Wu J."/>
            <person name="Zhang C."/>
            <person name="Long L."/>
            <person name="Xiao J."/>
        </authorList>
    </citation>
    <scope>NUCLEOTIDE SEQUENCE [LARGE SCALE GENOMIC DNA]</scope>
    <source>
        <strain evidence="10 11">SCSIO M10379</strain>
    </source>
</reference>
<comment type="similarity">
    <text evidence="2">Belongs to the resistance-nodulation-cell division (RND) (TC 2.A.6) family. MmpL subfamily.</text>
</comment>
<feature type="region of interest" description="Disordered" evidence="7">
    <location>
        <begin position="706"/>
        <end position="737"/>
    </location>
</feature>
<dbReference type="GO" id="GO:0005886">
    <property type="term" value="C:plasma membrane"/>
    <property type="evidence" value="ECO:0007669"/>
    <property type="project" value="UniProtKB-SubCell"/>
</dbReference>
<evidence type="ECO:0000259" key="9">
    <source>
        <dbReference type="PROSITE" id="PS50156"/>
    </source>
</evidence>
<accession>A0A1E7KCY5</accession>
<comment type="caution">
    <text evidence="10">The sequence shown here is derived from an EMBL/GenBank/DDBJ whole genome shotgun (WGS) entry which is preliminary data.</text>
</comment>
<sequence>MPARPRPPAGRTPVLRRLATAPGGRRAKWLVLAAWLILVAALGPLAGKLGEVEDSSSNAFLPGSAESAQVNTELEKFRGEDEIIPAVVVYSRGSATTPADAAEARADRAAFAPLAARGEQIGGPVPSADGKALMLVVPLSTAGDDVTGDVEKVRSVAAANAPPGLDVEVGGPAGSLIDSIEVFDNLDSTLMLATGAVVTLLLLLTYRSPLLWLVPVLSVGFAAVLTQVATFALAKYAALPVDPQSAGILMVLVFGVGTDYALLLIARYREELHRHEDRHDAMRLALRRSGPAIVASAGTIAVGLACLAFADINSSRSLGLVGAVGVVCALLAMITVLPALLVVTGRWVFWPFVPRCTGAPAAEESGRDAGPRTVWTRIGALLDRRPRWSWLMSVAVTAVLALSATGITMGLTNAEMFQDKPESVVAQEKLSAHYPSGSSDPATVVVRTAERAETERAAAAVPGVESVETADRTADGSLTSLSVVLRDAPDSAAAERTVDRLRTAVHRVDGAEALVGGTTAESLDTRRAAESDLKVVIPVVLAVVLLVLVALLRSLLAPLVLLATVVLSYFGALGASHLVFAYLLDFPAVDNSLPLMGFVFLVALGIDYNIFLMTRVREEVVLRGHRAGVLTGLSSTGGVITSAGIVLAATFAVIASMPLVSMAQLGVLVGIGVLLDTFLVRTVLVPSLALDIGARIWWPSRLGRVPRPAAGSGTPEEGDAGEAGSPGGPGGRALERV</sequence>
<feature type="transmembrane region" description="Helical" evidence="8">
    <location>
        <begin position="246"/>
        <end position="268"/>
    </location>
</feature>
<comment type="subcellular location">
    <subcellularLocation>
        <location evidence="1">Cell membrane</location>
        <topology evidence="1">Multi-pass membrane protein</topology>
    </subcellularLocation>
</comment>
<dbReference type="EMBL" id="LJGV01000021">
    <property type="protein sequence ID" value="OEV01770.1"/>
    <property type="molecule type" value="Genomic_DNA"/>
</dbReference>
<evidence type="ECO:0000256" key="8">
    <source>
        <dbReference type="SAM" id="Phobius"/>
    </source>
</evidence>
<feature type="transmembrane region" description="Helical" evidence="8">
    <location>
        <begin position="289"/>
        <end position="312"/>
    </location>
</feature>
<evidence type="ECO:0000256" key="6">
    <source>
        <dbReference type="ARBA" id="ARBA00023136"/>
    </source>
</evidence>
<feature type="transmembrane region" description="Helical" evidence="8">
    <location>
        <begin position="661"/>
        <end position="680"/>
    </location>
</feature>
<dbReference type="PATRIC" id="fig|943816.4.peg.5097"/>
<evidence type="ECO:0000256" key="3">
    <source>
        <dbReference type="ARBA" id="ARBA00022475"/>
    </source>
</evidence>
<keyword evidence="5 8" id="KW-1133">Transmembrane helix</keyword>
<dbReference type="AlphaFoldDB" id="A0A1E7KCY5"/>
<dbReference type="PANTHER" id="PTHR33406">
    <property type="entry name" value="MEMBRANE PROTEIN MJ1562-RELATED"/>
    <property type="match status" value="1"/>
</dbReference>
<evidence type="ECO:0000256" key="5">
    <source>
        <dbReference type="ARBA" id="ARBA00022989"/>
    </source>
</evidence>
<feature type="transmembrane region" description="Helical" evidence="8">
    <location>
        <begin position="186"/>
        <end position="204"/>
    </location>
</feature>
<evidence type="ECO:0000313" key="10">
    <source>
        <dbReference type="EMBL" id="OEV01770.1"/>
    </source>
</evidence>
<keyword evidence="6 8" id="KW-0472">Membrane</keyword>
<dbReference type="PANTHER" id="PTHR33406:SF6">
    <property type="entry name" value="MEMBRANE PROTEIN YDGH-RELATED"/>
    <property type="match status" value="1"/>
</dbReference>
<evidence type="ECO:0000256" key="2">
    <source>
        <dbReference type="ARBA" id="ARBA00010157"/>
    </source>
</evidence>
<name>A0A1E7KCY5_9ACTN</name>